<accession>A0A448YEX0</accession>
<dbReference type="InterPro" id="IPR018809">
    <property type="entry name" value="DUF2406"/>
</dbReference>
<keyword evidence="3" id="KW-1185">Reference proteome</keyword>
<dbReference type="InParanoid" id="A0A448YEX0"/>
<feature type="region of interest" description="Disordered" evidence="1">
    <location>
        <begin position="1"/>
        <end position="26"/>
    </location>
</feature>
<protein>
    <submittedName>
        <fullName evidence="2">DEKNAAC100687</fullName>
    </submittedName>
</protein>
<feature type="region of interest" description="Disordered" evidence="1">
    <location>
        <begin position="57"/>
        <end position="89"/>
    </location>
</feature>
<feature type="region of interest" description="Disordered" evidence="1">
    <location>
        <begin position="132"/>
        <end position="190"/>
    </location>
</feature>
<organism evidence="2 3">
    <name type="scientific">Brettanomyces naardenensis</name>
    <name type="common">Yeast</name>
    <dbReference type="NCBI Taxonomy" id="13370"/>
    <lineage>
        <taxon>Eukaryota</taxon>
        <taxon>Fungi</taxon>
        <taxon>Dikarya</taxon>
        <taxon>Ascomycota</taxon>
        <taxon>Saccharomycotina</taxon>
        <taxon>Pichiomycetes</taxon>
        <taxon>Pichiales</taxon>
        <taxon>Pichiaceae</taxon>
        <taxon>Brettanomyces</taxon>
    </lineage>
</organism>
<proteinExistence type="predicted"/>
<gene>
    <name evidence="2" type="ORF">BRENAR_LOCUS187</name>
</gene>
<sequence length="190" mass="21331">MGLFGKSGSKHNNRVQVGKITHDDEKRLKMRSENIHDPILNAVNEAQPFEEAAYHERNPSSLSGEGRINDVFGNPITNPDVSNPARSRDERPLDTIRAFEYSITGDAVFKQQLETPQLGWRVRDDFPLFTSNPYGQGAAAQPEQYDEYGRPTYNGQNSSNAMGAEQGVYTPPVKKETKKKKRGFFGRGKK</sequence>
<evidence type="ECO:0000256" key="1">
    <source>
        <dbReference type="SAM" id="MobiDB-lite"/>
    </source>
</evidence>
<reference evidence="2 3" key="1">
    <citation type="submission" date="2018-12" db="EMBL/GenBank/DDBJ databases">
        <authorList>
            <person name="Tiukova I."/>
            <person name="Dainat J."/>
        </authorList>
    </citation>
    <scope>NUCLEOTIDE SEQUENCE [LARGE SCALE GENOMIC DNA]</scope>
</reference>
<evidence type="ECO:0000313" key="2">
    <source>
        <dbReference type="EMBL" id="VEU19450.1"/>
    </source>
</evidence>
<dbReference type="PANTHER" id="PTHR28186">
    <property type="entry name" value="MEIOTICALLY UP-REGULATED GENE 9 PROTEIN"/>
    <property type="match status" value="1"/>
</dbReference>
<dbReference type="Pfam" id="PF10295">
    <property type="entry name" value="DUF2406"/>
    <property type="match status" value="1"/>
</dbReference>
<dbReference type="EMBL" id="CAACVR010000001">
    <property type="protein sequence ID" value="VEU19450.1"/>
    <property type="molecule type" value="Genomic_DNA"/>
</dbReference>
<evidence type="ECO:0000313" key="3">
    <source>
        <dbReference type="Proteomes" id="UP000290900"/>
    </source>
</evidence>
<dbReference type="AlphaFoldDB" id="A0A448YEX0"/>
<dbReference type="FunCoup" id="A0A448YEX0">
    <property type="interactions" value="50"/>
</dbReference>
<dbReference type="OrthoDB" id="5330253at2759"/>
<dbReference type="Proteomes" id="UP000290900">
    <property type="component" value="Unassembled WGS sequence"/>
</dbReference>
<feature type="compositionally biased region" description="Polar residues" evidence="1">
    <location>
        <begin position="75"/>
        <end position="85"/>
    </location>
</feature>
<feature type="compositionally biased region" description="Basic residues" evidence="1">
    <location>
        <begin position="176"/>
        <end position="190"/>
    </location>
</feature>
<dbReference type="PANTHER" id="PTHR28186:SF1">
    <property type="entry name" value="MEIOTICALLY UP-REGULATED GENE 9 PROTEIN"/>
    <property type="match status" value="1"/>
</dbReference>
<name>A0A448YEX0_BRENA</name>